<feature type="transmembrane region" description="Helical" evidence="1">
    <location>
        <begin position="374"/>
        <end position="392"/>
    </location>
</feature>
<keyword evidence="4" id="KW-1185">Reference proteome</keyword>
<dbReference type="Proteomes" id="UP000216885">
    <property type="component" value="Unassembled WGS sequence"/>
</dbReference>
<evidence type="ECO:0000259" key="2">
    <source>
        <dbReference type="Pfam" id="PF01370"/>
    </source>
</evidence>
<keyword evidence="1" id="KW-0812">Transmembrane</keyword>
<dbReference type="InterPro" id="IPR036291">
    <property type="entry name" value="NAD(P)-bd_dom_sf"/>
</dbReference>
<dbReference type="EMBL" id="NEVQ01000021">
    <property type="protein sequence ID" value="OZI52348.1"/>
    <property type="molecule type" value="Genomic_DNA"/>
</dbReference>
<dbReference type="CDD" id="cd05271">
    <property type="entry name" value="NDUFA9_like_SDR_a"/>
    <property type="match status" value="1"/>
</dbReference>
<feature type="transmembrane region" description="Helical" evidence="1">
    <location>
        <begin position="299"/>
        <end position="324"/>
    </location>
</feature>
<dbReference type="InterPro" id="IPR001509">
    <property type="entry name" value="Epimerase_deHydtase"/>
</dbReference>
<dbReference type="Pfam" id="PF01370">
    <property type="entry name" value="Epimerase"/>
    <property type="match status" value="1"/>
</dbReference>
<sequence>MKILLTGASGFIGRHILAALTARGHDVVCPVRGVAVKTDIGRASFVPAQFAHMTRPDDWLPWLHGVDCVINAVGVFSANTEELEAVHAHAPRALFEAARGTRVIQISALGANIQAETAFLRTKAAADEALRRRAGPAFIVQPSLVYGPGGASAAWFERLALMPVLLLPAGGRQLIQPVHIDDLVAGIVSLIDVPADAPATIAFCGPTRLSIREYLQVLRDGLGSAGRQYVIPVSMALCKAVAPIGERVSGGLLSRDSLIMLERGNVADPQPFERLLGRPARAPEQFLGEHDSRARHAQAVLAITVPALRFCIALVWLWTAIVSFGLYPAKHSLAMLREVGVSEVLAPIALYGAAMLDLVLGVLTLTLSAPRRRWLWLAQILLILGYTLIITVRLPEQWLHPFGPISKNLPMLAALVLLWFYDARKR</sequence>
<evidence type="ECO:0000313" key="3">
    <source>
        <dbReference type="EMBL" id="OZI52348.1"/>
    </source>
</evidence>
<dbReference type="AlphaFoldDB" id="A0A261TRQ3"/>
<dbReference type="RefSeq" id="WP_094838840.1">
    <property type="nucleotide sequence ID" value="NZ_NEVQ01000021.1"/>
</dbReference>
<evidence type="ECO:0000313" key="4">
    <source>
        <dbReference type="Proteomes" id="UP000216885"/>
    </source>
</evidence>
<comment type="caution">
    <text evidence="3">The sequence shown here is derived from an EMBL/GenBank/DDBJ whole genome shotgun (WGS) entry which is preliminary data.</text>
</comment>
<dbReference type="Gene3D" id="3.40.50.720">
    <property type="entry name" value="NAD(P)-binding Rossmann-like Domain"/>
    <property type="match status" value="1"/>
</dbReference>
<organism evidence="3 4">
    <name type="scientific">Bordetella genomosp. 4</name>
    <dbReference type="NCBI Taxonomy" id="463044"/>
    <lineage>
        <taxon>Bacteria</taxon>
        <taxon>Pseudomonadati</taxon>
        <taxon>Pseudomonadota</taxon>
        <taxon>Betaproteobacteria</taxon>
        <taxon>Burkholderiales</taxon>
        <taxon>Alcaligenaceae</taxon>
        <taxon>Bordetella</taxon>
    </lineage>
</organism>
<protein>
    <recommendedName>
        <fullName evidence="2">NAD-dependent epimerase/dehydratase domain-containing protein</fullName>
    </recommendedName>
</protein>
<feature type="transmembrane region" description="Helical" evidence="1">
    <location>
        <begin position="344"/>
        <end position="367"/>
    </location>
</feature>
<reference evidence="3 4" key="1">
    <citation type="submission" date="2017-05" db="EMBL/GenBank/DDBJ databases">
        <title>Complete and WGS of Bordetella genogroups.</title>
        <authorList>
            <person name="Spilker T."/>
            <person name="LiPuma J."/>
        </authorList>
    </citation>
    <scope>NUCLEOTIDE SEQUENCE [LARGE SCALE GENOMIC DNA]</scope>
    <source>
        <strain evidence="3 4">AU9919</strain>
    </source>
</reference>
<dbReference type="PANTHER" id="PTHR12126">
    <property type="entry name" value="NADH-UBIQUINONE OXIDOREDUCTASE 39 KDA SUBUNIT-RELATED"/>
    <property type="match status" value="1"/>
</dbReference>
<feature type="transmembrane region" description="Helical" evidence="1">
    <location>
        <begin position="398"/>
        <end position="421"/>
    </location>
</feature>
<accession>A0A261TRQ3</accession>
<proteinExistence type="predicted"/>
<dbReference type="SUPFAM" id="SSF51735">
    <property type="entry name" value="NAD(P)-binding Rossmann-fold domains"/>
    <property type="match status" value="1"/>
</dbReference>
<evidence type="ECO:0000256" key="1">
    <source>
        <dbReference type="SAM" id="Phobius"/>
    </source>
</evidence>
<keyword evidence="1" id="KW-1133">Transmembrane helix</keyword>
<dbReference type="Pfam" id="PF13781">
    <property type="entry name" value="DoxX_3"/>
    <property type="match status" value="1"/>
</dbReference>
<gene>
    <name evidence="3" type="ORF">CAL20_20555</name>
</gene>
<feature type="domain" description="NAD-dependent epimerase/dehydratase" evidence="2">
    <location>
        <begin position="3"/>
        <end position="196"/>
    </location>
</feature>
<dbReference type="GO" id="GO:0044877">
    <property type="term" value="F:protein-containing complex binding"/>
    <property type="evidence" value="ECO:0007669"/>
    <property type="project" value="TreeGrafter"/>
</dbReference>
<dbReference type="InterPro" id="IPR051207">
    <property type="entry name" value="ComplexI_NDUFA9_subunit"/>
</dbReference>
<dbReference type="PANTHER" id="PTHR12126:SF11">
    <property type="entry name" value="NADH DEHYDROGENASE [UBIQUINONE] 1 ALPHA SUBCOMPLEX SUBUNIT 9, MITOCHONDRIAL"/>
    <property type="match status" value="1"/>
</dbReference>
<name>A0A261TRQ3_9BORD</name>
<keyword evidence="1" id="KW-0472">Membrane</keyword>
<dbReference type="InterPro" id="IPR025695">
    <property type="entry name" value="DoxX-like"/>
</dbReference>